<evidence type="ECO:0000313" key="2">
    <source>
        <dbReference type="EMBL" id="RRT74825.1"/>
    </source>
</evidence>
<dbReference type="AlphaFoldDB" id="A0A427AEZ3"/>
<evidence type="ECO:0000313" key="3">
    <source>
        <dbReference type="Proteomes" id="UP000287651"/>
    </source>
</evidence>
<sequence>MATTAAAATTTIGVSSLVRTPSLDISTRRVLLYRFDKPRSSSSLLKVCGAAPRRFVPSAVASPNSVLSEEAFKGFRGLSKSPLEEGEDEEEEYGSDAYNSEVEESGSSSAAAGQDKDELAIASLDLPPQLVSTLEKRGITHLFPIQVRPKLTRLAFFLQLLIRCLLDGWF</sequence>
<gene>
    <name evidence="2" type="ORF">B296_00031896</name>
</gene>
<feature type="compositionally biased region" description="Acidic residues" evidence="1">
    <location>
        <begin position="84"/>
        <end position="94"/>
    </location>
</feature>
<reference evidence="2 3" key="1">
    <citation type="journal article" date="2014" name="Agronomy (Basel)">
        <title>A Draft Genome Sequence for Ensete ventricosum, the Drought-Tolerant Tree Against Hunger.</title>
        <authorList>
            <person name="Harrison J."/>
            <person name="Moore K.A."/>
            <person name="Paszkiewicz K."/>
            <person name="Jones T."/>
            <person name="Grant M."/>
            <person name="Ambacheew D."/>
            <person name="Muzemil S."/>
            <person name="Studholme D.J."/>
        </authorList>
    </citation>
    <scope>NUCLEOTIDE SEQUENCE [LARGE SCALE GENOMIC DNA]</scope>
</reference>
<feature type="region of interest" description="Disordered" evidence="1">
    <location>
        <begin position="78"/>
        <end position="113"/>
    </location>
</feature>
<evidence type="ECO:0000256" key="1">
    <source>
        <dbReference type="SAM" id="MobiDB-lite"/>
    </source>
</evidence>
<dbReference type="EMBL" id="AMZH03002660">
    <property type="protein sequence ID" value="RRT74825.1"/>
    <property type="molecule type" value="Genomic_DNA"/>
</dbReference>
<accession>A0A427AEZ3</accession>
<protein>
    <recommendedName>
        <fullName evidence="4">DEAD-box RNA helicase Q domain-containing protein</fullName>
    </recommendedName>
</protein>
<dbReference type="Proteomes" id="UP000287651">
    <property type="component" value="Unassembled WGS sequence"/>
</dbReference>
<proteinExistence type="predicted"/>
<name>A0A427AEZ3_ENSVE</name>
<evidence type="ECO:0008006" key="4">
    <source>
        <dbReference type="Google" id="ProtNLM"/>
    </source>
</evidence>
<comment type="caution">
    <text evidence="2">The sequence shown here is derived from an EMBL/GenBank/DDBJ whole genome shotgun (WGS) entry which is preliminary data.</text>
</comment>
<organism evidence="2 3">
    <name type="scientific">Ensete ventricosum</name>
    <name type="common">Abyssinian banana</name>
    <name type="synonym">Musa ensete</name>
    <dbReference type="NCBI Taxonomy" id="4639"/>
    <lineage>
        <taxon>Eukaryota</taxon>
        <taxon>Viridiplantae</taxon>
        <taxon>Streptophyta</taxon>
        <taxon>Embryophyta</taxon>
        <taxon>Tracheophyta</taxon>
        <taxon>Spermatophyta</taxon>
        <taxon>Magnoliopsida</taxon>
        <taxon>Liliopsida</taxon>
        <taxon>Zingiberales</taxon>
        <taxon>Musaceae</taxon>
        <taxon>Ensete</taxon>
    </lineage>
</organism>